<sequence>MFEAMSGPEEDTMDALEAILARRSFKEVYRPPVLPENRYREERVHRNG</sequence>
<evidence type="ECO:0000313" key="1">
    <source>
        <dbReference type="EMBL" id="SCL74499.1"/>
    </source>
</evidence>
<proteinExistence type="predicted"/>
<dbReference type="STRING" id="118126.L21_0378"/>
<dbReference type="AlphaFoldDB" id="A0A1M4MHU9"/>
<reference evidence="1 2" key="1">
    <citation type="submission" date="2016-08" db="EMBL/GenBank/DDBJ databases">
        <authorList>
            <person name="Seilhamer J.J."/>
        </authorList>
    </citation>
    <scope>NUCLEOTIDE SEQUENCE [LARGE SCALE GENOMIC DNA]</scope>
    <source>
        <strain evidence="1">L21-II-0</strain>
    </source>
</reference>
<dbReference type="EMBL" id="FMID01000009">
    <property type="protein sequence ID" value="SCL74499.1"/>
    <property type="molecule type" value="Genomic_DNA"/>
</dbReference>
<accession>A0A1M4MHU9</accession>
<protein>
    <submittedName>
        <fullName evidence="1">Uncharacterized protein</fullName>
    </submittedName>
</protein>
<organism evidence="1 2">
    <name type="scientific">Methanoculleus chikugoensis</name>
    <dbReference type="NCBI Taxonomy" id="118126"/>
    <lineage>
        <taxon>Archaea</taxon>
        <taxon>Methanobacteriati</taxon>
        <taxon>Methanobacteriota</taxon>
        <taxon>Stenosarchaea group</taxon>
        <taxon>Methanomicrobia</taxon>
        <taxon>Methanomicrobiales</taxon>
        <taxon>Methanomicrobiaceae</taxon>
        <taxon>Methanoculleus</taxon>
    </lineage>
</organism>
<name>A0A1M4MHU9_9EURY</name>
<gene>
    <name evidence="1" type="ORF">L21_0378</name>
</gene>
<dbReference type="Proteomes" id="UP000184671">
    <property type="component" value="Unassembled WGS sequence"/>
</dbReference>
<evidence type="ECO:0000313" key="2">
    <source>
        <dbReference type="Proteomes" id="UP000184671"/>
    </source>
</evidence>